<keyword evidence="1" id="KW-0472">Membrane</keyword>
<accession>A0ABR1EXK3</accession>
<dbReference type="EMBL" id="JAVFWL010000009">
    <property type="protein sequence ID" value="KAK6767354.1"/>
    <property type="molecule type" value="Genomic_DNA"/>
</dbReference>
<evidence type="ECO:0000313" key="3">
    <source>
        <dbReference type="Proteomes" id="UP001303046"/>
    </source>
</evidence>
<evidence type="ECO:0000256" key="1">
    <source>
        <dbReference type="SAM" id="Phobius"/>
    </source>
</evidence>
<evidence type="ECO:0000313" key="2">
    <source>
        <dbReference type="EMBL" id="KAK6767354.1"/>
    </source>
</evidence>
<sequence length="142" mass="15463">MTHRSVTRDAVGVTATLVTFQVEIAAIACDSLFSREYEEEEVRRRSVVVLESFVCFGCQPCVSVVNRRWVSEVSVVTLEAVFSTPACGALHILLLLLLLLLRGGGGGGGGGVSVVVEWRLLASWMAGWLLPLWLVLKPEHVL</sequence>
<feature type="transmembrane region" description="Helical" evidence="1">
    <location>
        <begin position="76"/>
        <end position="98"/>
    </location>
</feature>
<protein>
    <submittedName>
        <fullName evidence="2">Uncharacterized protein</fullName>
    </submittedName>
</protein>
<comment type="caution">
    <text evidence="2">The sequence shown here is derived from an EMBL/GenBank/DDBJ whole genome shotgun (WGS) entry which is preliminary data.</text>
</comment>
<feature type="transmembrane region" description="Helical" evidence="1">
    <location>
        <begin position="118"/>
        <end position="136"/>
    </location>
</feature>
<dbReference type="Proteomes" id="UP001303046">
    <property type="component" value="Unassembled WGS sequence"/>
</dbReference>
<gene>
    <name evidence="2" type="primary">Necator_2022.05.29.01.09.g112</name>
    <name evidence="2" type="ORF">RB195_026559</name>
</gene>
<keyword evidence="1" id="KW-0812">Transmembrane</keyword>
<keyword evidence="3" id="KW-1185">Reference proteome</keyword>
<name>A0ABR1EXK3_NECAM</name>
<keyword evidence="1" id="KW-1133">Transmembrane helix</keyword>
<reference evidence="2 3" key="1">
    <citation type="submission" date="2023-08" db="EMBL/GenBank/DDBJ databases">
        <title>A Necator americanus chromosomal reference genome.</title>
        <authorList>
            <person name="Ilik V."/>
            <person name="Petrzelkova K.J."/>
            <person name="Pardy F."/>
            <person name="Fuh T."/>
            <person name="Niatou-Singa F.S."/>
            <person name="Gouil Q."/>
            <person name="Baker L."/>
            <person name="Ritchie M.E."/>
            <person name="Jex A.R."/>
            <person name="Gazzola D."/>
            <person name="Li H."/>
            <person name="Toshio Fujiwara R."/>
            <person name="Zhan B."/>
            <person name="Aroian R.V."/>
            <person name="Pafco B."/>
            <person name="Schwarz E.M."/>
        </authorList>
    </citation>
    <scope>NUCLEOTIDE SEQUENCE [LARGE SCALE GENOMIC DNA]</scope>
    <source>
        <strain evidence="2 3">Aroian</strain>
        <tissue evidence="2">Whole animal</tissue>
    </source>
</reference>
<organism evidence="2 3">
    <name type="scientific">Necator americanus</name>
    <name type="common">Human hookworm</name>
    <dbReference type="NCBI Taxonomy" id="51031"/>
    <lineage>
        <taxon>Eukaryota</taxon>
        <taxon>Metazoa</taxon>
        <taxon>Ecdysozoa</taxon>
        <taxon>Nematoda</taxon>
        <taxon>Chromadorea</taxon>
        <taxon>Rhabditida</taxon>
        <taxon>Rhabditina</taxon>
        <taxon>Rhabditomorpha</taxon>
        <taxon>Strongyloidea</taxon>
        <taxon>Ancylostomatidae</taxon>
        <taxon>Bunostominae</taxon>
        <taxon>Necator</taxon>
    </lineage>
</organism>
<proteinExistence type="predicted"/>